<dbReference type="RefSeq" id="WP_285272806.1">
    <property type="nucleotide sequence ID" value="NZ_JASNVW010000001.1"/>
</dbReference>
<protein>
    <recommendedName>
        <fullName evidence="4 9">peptidylprolyl isomerase</fullName>
        <ecNumber evidence="4 9">5.2.1.8</ecNumber>
    </recommendedName>
</protein>
<dbReference type="InterPro" id="IPR040825">
    <property type="entry name" value="FKBP26_C"/>
</dbReference>
<comment type="similarity">
    <text evidence="3">Belongs to the FKBP-type PPIase family.</text>
</comment>
<proteinExistence type="inferred from homology"/>
<comment type="caution">
    <text evidence="11">The sequence shown here is derived from an EMBL/GenBank/DDBJ whole genome shotgun (WGS) entry which is preliminary data.</text>
</comment>
<dbReference type="AlphaFoldDB" id="A0ABD4Z4J0"/>
<dbReference type="PROSITE" id="PS50059">
    <property type="entry name" value="FKBP_PPIASE"/>
    <property type="match status" value="1"/>
</dbReference>
<evidence type="ECO:0000256" key="1">
    <source>
        <dbReference type="ARBA" id="ARBA00000971"/>
    </source>
</evidence>
<evidence type="ECO:0000256" key="3">
    <source>
        <dbReference type="ARBA" id="ARBA00006577"/>
    </source>
</evidence>
<evidence type="ECO:0000256" key="8">
    <source>
        <dbReference type="ARBA" id="ARBA00023235"/>
    </source>
</evidence>
<gene>
    <name evidence="11" type="ORF">QPL79_00380</name>
</gene>
<dbReference type="InterPro" id="IPR001179">
    <property type="entry name" value="PPIase_FKBP_dom"/>
</dbReference>
<evidence type="ECO:0000256" key="7">
    <source>
        <dbReference type="ARBA" id="ARBA00023186"/>
    </source>
</evidence>
<dbReference type="Proteomes" id="UP001529235">
    <property type="component" value="Unassembled WGS sequence"/>
</dbReference>
<dbReference type="Gene3D" id="3.10.50.40">
    <property type="match status" value="1"/>
</dbReference>
<reference evidence="11 12" key="1">
    <citation type="submission" date="2023-05" db="EMBL/GenBank/DDBJ databases">
        <title>A new hyperthermophilic archaea 'Ignisphaera cupida' sp. nov. and description of the family 'Ignisphaeraceae' fam. nov.</title>
        <authorList>
            <person name="Podosokorskaya O.A."/>
            <person name="Elcheninov A.G."/>
            <person name="Klukina A."/>
            <person name="Merkel A.Y."/>
        </authorList>
    </citation>
    <scope>NUCLEOTIDE SEQUENCE [LARGE SCALE GENOMIC DNA]</scope>
    <source>
        <strain evidence="11 12">4213-co</strain>
    </source>
</reference>
<evidence type="ECO:0000313" key="11">
    <source>
        <dbReference type="EMBL" id="MDK6027825.1"/>
    </source>
</evidence>
<comment type="subcellular location">
    <subcellularLocation>
        <location evidence="2">Cytoplasm</location>
    </subcellularLocation>
</comment>
<evidence type="ECO:0000256" key="2">
    <source>
        <dbReference type="ARBA" id="ARBA00004496"/>
    </source>
</evidence>
<dbReference type="GO" id="GO:0005737">
    <property type="term" value="C:cytoplasm"/>
    <property type="evidence" value="ECO:0007669"/>
    <property type="project" value="UniProtKB-SubCell"/>
</dbReference>
<keyword evidence="12" id="KW-1185">Reference proteome</keyword>
<name>A0ABD4Z4J0_9CREN</name>
<evidence type="ECO:0000256" key="5">
    <source>
        <dbReference type="ARBA" id="ARBA00022490"/>
    </source>
</evidence>
<comment type="catalytic activity">
    <reaction evidence="1 9">
        <text>[protein]-peptidylproline (omega=180) = [protein]-peptidylproline (omega=0)</text>
        <dbReference type="Rhea" id="RHEA:16237"/>
        <dbReference type="Rhea" id="RHEA-COMP:10747"/>
        <dbReference type="Rhea" id="RHEA-COMP:10748"/>
        <dbReference type="ChEBI" id="CHEBI:83833"/>
        <dbReference type="ChEBI" id="CHEBI:83834"/>
        <dbReference type="EC" id="5.2.1.8"/>
    </reaction>
</comment>
<feature type="domain" description="PPIase FKBP-type" evidence="10">
    <location>
        <begin position="6"/>
        <end position="107"/>
    </location>
</feature>
<dbReference type="InterPro" id="IPR046357">
    <property type="entry name" value="PPIase_dom_sf"/>
</dbReference>
<keyword evidence="6 9" id="KW-0697">Rotamase</keyword>
<keyword evidence="8 9" id="KW-0413">Isomerase</keyword>
<dbReference type="EC" id="5.2.1.8" evidence="4 9"/>
<dbReference type="InterPro" id="IPR048261">
    <property type="entry name" value="SlpA/SlyD-like_ins_sf"/>
</dbReference>
<dbReference type="InterPro" id="IPR054016">
    <property type="entry name" value="FKBP26_IF"/>
</dbReference>
<evidence type="ECO:0000313" key="12">
    <source>
        <dbReference type="Proteomes" id="UP001529235"/>
    </source>
</evidence>
<evidence type="ECO:0000259" key="10">
    <source>
        <dbReference type="PROSITE" id="PS50059"/>
    </source>
</evidence>
<dbReference type="Pfam" id="PF18046">
    <property type="entry name" value="FKBP26_C"/>
    <property type="match status" value="1"/>
</dbReference>
<accession>A0ABD4Z4J0</accession>
<dbReference type="PANTHER" id="PTHR47861:SF3">
    <property type="entry name" value="FKBP-TYPE PEPTIDYL-PROLYL CIS-TRANS ISOMERASE SLYD"/>
    <property type="match status" value="1"/>
</dbReference>
<keyword evidence="7" id="KW-0143">Chaperone</keyword>
<dbReference type="Gene3D" id="3.30.70.2210">
    <property type="match status" value="1"/>
</dbReference>
<dbReference type="GO" id="GO:0003755">
    <property type="term" value="F:peptidyl-prolyl cis-trans isomerase activity"/>
    <property type="evidence" value="ECO:0007669"/>
    <property type="project" value="UniProtKB-KW"/>
</dbReference>
<organism evidence="11 12">
    <name type="scientific">Ignisphaera cupida</name>
    <dbReference type="NCBI Taxonomy" id="3050454"/>
    <lineage>
        <taxon>Archaea</taxon>
        <taxon>Thermoproteota</taxon>
        <taxon>Thermoprotei</taxon>
        <taxon>Desulfurococcales</taxon>
        <taxon>Desulfurococcaceae</taxon>
        <taxon>Ignisphaera</taxon>
    </lineage>
</organism>
<evidence type="ECO:0000256" key="4">
    <source>
        <dbReference type="ARBA" id="ARBA00013194"/>
    </source>
</evidence>
<evidence type="ECO:0000256" key="9">
    <source>
        <dbReference type="PROSITE-ProRule" id="PRU00277"/>
    </source>
</evidence>
<sequence>MAISKNSFILIDYVIRAKDTGELIETTIEDVAKKENKYEVDRVYEPLLVIVGENRIIRGLEEHIENFGEAEKEMQVEIPPEKAYGVRDSSKVKIVSVRELIRNNIIPEVGKTVELNGQVGVVKAVTGGRVLIDFNHPLAGKTLLCTYKIVKIIEDDSEKIRHLLHRRYRRIPLDRFKVSIDQNTNSVTIEVPKEILLDRDLQLVKAIVAEEIYRFIGKYNTVMYIEKFEKETEKK</sequence>
<dbReference type="Gene3D" id="2.40.10.330">
    <property type="match status" value="1"/>
</dbReference>
<dbReference type="Pfam" id="PF22199">
    <property type="entry name" value="FKBP26_IF"/>
    <property type="match status" value="1"/>
</dbReference>
<dbReference type="SUPFAM" id="SSF54534">
    <property type="entry name" value="FKBP-like"/>
    <property type="match status" value="1"/>
</dbReference>
<dbReference type="PANTHER" id="PTHR47861">
    <property type="entry name" value="FKBP-TYPE PEPTIDYL-PROLYL CIS-TRANS ISOMERASE SLYD"/>
    <property type="match status" value="1"/>
</dbReference>
<keyword evidence="5" id="KW-0963">Cytoplasm</keyword>
<dbReference type="EMBL" id="JASNVW010000001">
    <property type="protein sequence ID" value="MDK6027825.1"/>
    <property type="molecule type" value="Genomic_DNA"/>
</dbReference>
<dbReference type="GO" id="GO:0042026">
    <property type="term" value="P:protein refolding"/>
    <property type="evidence" value="ECO:0007669"/>
    <property type="project" value="UniProtKB-ARBA"/>
</dbReference>
<evidence type="ECO:0000256" key="6">
    <source>
        <dbReference type="ARBA" id="ARBA00023110"/>
    </source>
</evidence>